<name>A0A4R6S7H4_9FIRM</name>
<keyword evidence="6 8" id="KW-0472">Membrane</keyword>
<dbReference type="AlphaFoldDB" id="A0A4R6S7H4"/>
<dbReference type="EMBL" id="SNXX01000009">
    <property type="protein sequence ID" value="TDP95314.1"/>
    <property type="molecule type" value="Genomic_DNA"/>
</dbReference>
<evidence type="ECO:0000256" key="5">
    <source>
        <dbReference type="ARBA" id="ARBA00022989"/>
    </source>
</evidence>
<dbReference type="Gene3D" id="1.20.1080.10">
    <property type="entry name" value="Glycerol uptake facilitator protein"/>
    <property type="match status" value="1"/>
</dbReference>
<dbReference type="CDD" id="cd00333">
    <property type="entry name" value="MIP"/>
    <property type="match status" value="1"/>
</dbReference>
<dbReference type="RefSeq" id="WP_133530280.1">
    <property type="nucleotide sequence ID" value="NZ_SNXX01000009.1"/>
</dbReference>
<evidence type="ECO:0000256" key="2">
    <source>
        <dbReference type="ARBA" id="ARBA00006175"/>
    </source>
</evidence>
<feature type="transmembrane region" description="Helical" evidence="8">
    <location>
        <begin position="175"/>
        <end position="200"/>
    </location>
</feature>
<feature type="transmembrane region" description="Helical" evidence="8">
    <location>
        <begin position="145"/>
        <end position="163"/>
    </location>
</feature>
<gene>
    <name evidence="9" type="ORF">C7957_10989</name>
</gene>
<evidence type="ECO:0000256" key="3">
    <source>
        <dbReference type="ARBA" id="ARBA00022448"/>
    </source>
</evidence>
<keyword evidence="3 7" id="KW-0813">Transport</keyword>
<dbReference type="SUPFAM" id="SSF81338">
    <property type="entry name" value="Aquaporin-like"/>
    <property type="match status" value="1"/>
</dbReference>
<comment type="subcellular location">
    <subcellularLocation>
        <location evidence="1">Membrane</location>
        <topology evidence="1">Multi-pass membrane protein</topology>
    </subcellularLocation>
</comment>
<dbReference type="Pfam" id="PF00230">
    <property type="entry name" value="MIP"/>
    <property type="match status" value="1"/>
</dbReference>
<feature type="transmembrane region" description="Helical" evidence="8">
    <location>
        <begin position="227"/>
        <end position="247"/>
    </location>
</feature>
<dbReference type="InterPro" id="IPR023271">
    <property type="entry name" value="Aquaporin-like"/>
</dbReference>
<dbReference type="Proteomes" id="UP000295176">
    <property type="component" value="Unassembled WGS sequence"/>
</dbReference>
<dbReference type="PROSITE" id="PS00221">
    <property type="entry name" value="MIP"/>
    <property type="match status" value="1"/>
</dbReference>
<dbReference type="InterPro" id="IPR000425">
    <property type="entry name" value="MIP"/>
</dbReference>
<evidence type="ECO:0000256" key="7">
    <source>
        <dbReference type="RuleBase" id="RU000477"/>
    </source>
</evidence>
<evidence type="ECO:0000256" key="1">
    <source>
        <dbReference type="ARBA" id="ARBA00004141"/>
    </source>
</evidence>
<evidence type="ECO:0000256" key="6">
    <source>
        <dbReference type="ARBA" id="ARBA00023136"/>
    </source>
</evidence>
<feature type="transmembrane region" description="Helical" evidence="8">
    <location>
        <begin position="21"/>
        <end position="42"/>
    </location>
</feature>
<organism evidence="9 10">
    <name type="scientific">Halanaerobium saccharolyticum</name>
    <dbReference type="NCBI Taxonomy" id="43595"/>
    <lineage>
        <taxon>Bacteria</taxon>
        <taxon>Bacillati</taxon>
        <taxon>Bacillota</taxon>
        <taxon>Clostridia</taxon>
        <taxon>Halanaerobiales</taxon>
        <taxon>Halanaerobiaceae</taxon>
        <taxon>Halanaerobium</taxon>
    </lineage>
</organism>
<proteinExistence type="inferred from homology"/>
<keyword evidence="4 7" id="KW-0812">Transmembrane</keyword>
<comment type="caution">
    <text evidence="9">The sequence shown here is derived from an EMBL/GenBank/DDBJ whole genome shotgun (WGS) entry which is preliminary data.</text>
</comment>
<evidence type="ECO:0000256" key="4">
    <source>
        <dbReference type="ARBA" id="ARBA00022692"/>
    </source>
</evidence>
<dbReference type="PANTHER" id="PTHR43829:SF9">
    <property type="entry name" value="AQUAPORIN-9"/>
    <property type="match status" value="1"/>
</dbReference>
<dbReference type="GO" id="GO:0015254">
    <property type="term" value="F:glycerol channel activity"/>
    <property type="evidence" value="ECO:0007669"/>
    <property type="project" value="TreeGrafter"/>
</dbReference>
<dbReference type="InterPro" id="IPR022357">
    <property type="entry name" value="MIP_CS"/>
</dbReference>
<feature type="transmembrane region" description="Helical" evidence="8">
    <location>
        <begin position="48"/>
        <end position="67"/>
    </location>
</feature>
<dbReference type="GO" id="GO:0005886">
    <property type="term" value="C:plasma membrane"/>
    <property type="evidence" value="ECO:0007669"/>
    <property type="project" value="TreeGrafter"/>
</dbReference>
<protein>
    <submittedName>
        <fullName evidence="9">Glycerol uptake facilitator protein</fullName>
    </submittedName>
</protein>
<evidence type="ECO:0000313" key="9">
    <source>
        <dbReference type="EMBL" id="TDP95314.1"/>
    </source>
</evidence>
<comment type="similarity">
    <text evidence="2 7">Belongs to the MIP/aquaporin (TC 1.A.8) family.</text>
</comment>
<reference evidence="9 10" key="1">
    <citation type="submission" date="2019-03" db="EMBL/GenBank/DDBJ databases">
        <title>Subsurface microbial communities from deep shales in Ohio and West Virginia, USA.</title>
        <authorList>
            <person name="Wrighton K."/>
        </authorList>
    </citation>
    <scope>NUCLEOTIDE SEQUENCE [LARGE SCALE GENOMIC DNA]</scope>
    <source>
        <strain evidence="9 10">MSL 7</strain>
    </source>
</reference>
<accession>A0A4R6S7H4</accession>
<evidence type="ECO:0000256" key="8">
    <source>
        <dbReference type="SAM" id="Phobius"/>
    </source>
</evidence>
<dbReference type="InterPro" id="IPR050363">
    <property type="entry name" value="MIP/Aquaporin"/>
</dbReference>
<evidence type="ECO:0000313" key="10">
    <source>
        <dbReference type="Proteomes" id="UP000295176"/>
    </source>
</evidence>
<dbReference type="NCBIfam" id="TIGR00861">
    <property type="entry name" value="MIP"/>
    <property type="match status" value="1"/>
</dbReference>
<dbReference type="PRINTS" id="PR00783">
    <property type="entry name" value="MINTRINSICP"/>
</dbReference>
<sequence>MNREEFQKEYLDKESLLGECIAEVIGTAILLFFGAGVVANLVQVGADISWWELCVLWGLGVTMAIYISGGVSGAHINPAVTVGLASVGDFPWRKVIPFIISQIIGAFIGAAGAYYIYAEQFAEKTTGNMTVFHTIAMDNISNPKAMIIELILTAVLLMGVMAMTESLNSTAPKGLGAAISVGLLVAAIGGIGGSLTGFAINPARDFGPKLFTALAGWGSAPFTAHNYYFWVPIVGPLIGGVLGAFIYKTFIRSYLPEVLQRGEVKEDMLTGDLLDILNEKEIKELAELAKKDCNKG</sequence>
<keyword evidence="5 8" id="KW-1133">Transmembrane helix</keyword>
<dbReference type="PANTHER" id="PTHR43829">
    <property type="entry name" value="AQUAPORIN OR AQUAGLYCEROPORIN RELATED"/>
    <property type="match status" value="1"/>
</dbReference>
<feature type="transmembrane region" description="Helical" evidence="8">
    <location>
        <begin position="95"/>
        <end position="117"/>
    </location>
</feature>